<evidence type="ECO:0000256" key="2">
    <source>
        <dbReference type="ARBA" id="ARBA00023130"/>
    </source>
</evidence>
<dbReference type="SMART" id="SM00409">
    <property type="entry name" value="IG"/>
    <property type="match status" value="1"/>
</dbReference>
<evidence type="ECO:0000256" key="1">
    <source>
        <dbReference type="ARBA" id="ARBA00022859"/>
    </source>
</evidence>
<organism evidence="5 6">
    <name type="scientific">Varanus komodoensis</name>
    <name type="common">Komodo dragon</name>
    <dbReference type="NCBI Taxonomy" id="61221"/>
    <lineage>
        <taxon>Eukaryota</taxon>
        <taxon>Metazoa</taxon>
        <taxon>Chordata</taxon>
        <taxon>Craniata</taxon>
        <taxon>Vertebrata</taxon>
        <taxon>Euteleostomi</taxon>
        <taxon>Lepidosauria</taxon>
        <taxon>Squamata</taxon>
        <taxon>Bifurcata</taxon>
        <taxon>Unidentata</taxon>
        <taxon>Episquamata</taxon>
        <taxon>Toxicofera</taxon>
        <taxon>Anguimorpha</taxon>
        <taxon>Paleoanguimorpha</taxon>
        <taxon>Varanoidea</taxon>
        <taxon>Varanidae</taxon>
        <taxon>Varanus</taxon>
    </lineage>
</organism>
<dbReference type="SMART" id="SM00406">
    <property type="entry name" value="IGv"/>
    <property type="match status" value="1"/>
</dbReference>
<dbReference type="PANTHER" id="PTHR23266">
    <property type="entry name" value="IMMUNOGLOBULIN HEAVY CHAIN"/>
    <property type="match status" value="1"/>
</dbReference>
<dbReference type="AlphaFoldDB" id="A0A8D2LGS8"/>
<dbReference type="Ensembl" id="ENSVKKT00000022737.1">
    <property type="protein sequence ID" value="ENSVKKP00000022186.1"/>
    <property type="gene ID" value="ENSVKKG00000014809.1"/>
</dbReference>
<dbReference type="InterPro" id="IPR007110">
    <property type="entry name" value="Ig-like_dom"/>
</dbReference>
<reference evidence="5" key="1">
    <citation type="submission" date="2025-08" db="UniProtKB">
        <authorList>
            <consortium name="Ensembl"/>
        </authorList>
    </citation>
    <scope>IDENTIFICATION</scope>
</reference>
<dbReference type="InterPro" id="IPR013106">
    <property type="entry name" value="Ig_V-set"/>
</dbReference>
<dbReference type="PROSITE" id="PS50835">
    <property type="entry name" value="IG_LIKE"/>
    <property type="match status" value="1"/>
</dbReference>
<evidence type="ECO:0000256" key="3">
    <source>
        <dbReference type="ARBA" id="ARBA00043265"/>
    </source>
</evidence>
<evidence type="ECO:0000313" key="6">
    <source>
        <dbReference type="Proteomes" id="UP000694545"/>
    </source>
</evidence>
<dbReference type="SUPFAM" id="SSF48726">
    <property type="entry name" value="Immunoglobulin"/>
    <property type="match status" value="1"/>
</dbReference>
<name>A0A8D2LGS8_VARKO</name>
<keyword evidence="1" id="KW-0391">Immunity</keyword>
<sequence length="167" mass="18415">MIADVSSHSTITESGGGLKRPGETLQLTCAVSGFSLTGADMDWVRQAPGKGVEWTARIWYNGPQAYNSGLKNRLTISRDTSKGQVFLQVHDLKPEDSGMYYCSRGTLRKCFTEDFILVCSLCEGAHNLSRQLVPLSYCLNSEKFLLLSILKLDSCSLTVPCPTLRDE</sequence>
<dbReference type="FunFam" id="2.60.40.10:FF:001878">
    <property type="entry name" value="Immunoglobulin heavy variable 1-4"/>
    <property type="match status" value="1"/>
</dbReference>
<feature type="domain" description="Ig-like" evidence="4">
    <location>
        <begin position="22"/>
        <end position="102"/>
    </location>
</feature>
<dbReference type="GO" id="GO:0019814">
    <property type="term" value="C:immunoglobulin complex"/>
    <property type="evidence" value="ECO:0007669"/>
    <property type="project" value="UniProtKB-KW"/>
</dbReference>
<keyword evidence="3" id="KW-1280">Immunoglobulin</keyword>
<reference evidence="5" key="2">
    <citation type="submission" date="2025-09" db="UniProtKB">
        <authorList>
            <consortium name="Ensembl"/>
        </authorList>
    </citation>
    <scope>IDENTIFICATION</scope>
</reference>
<dbReference type="Pfam" id="PF07686">
    <property type="entry name" value="V-set"/>
    <property type="match status" value="1"/>
</dbReference>
<dbReference type="OMA" id="ARIWYNG"/>
<dbReference type="GO" id="GO:0002250">
    <property type="term" value="P:adaptive immune response"/>
    <property type="evidence" value="ECO:0007669"/>
    <property type="project" value="UniProtKB-KW"/>
</dbReference>
<protein>
    <recommendedName>
        <fullName evidence="4">Ig-like domain-containing protein</fullName>
    </recommendedName>
</protein>
<dbReference type="InterPro" id="IPR050199">
    <property type="entry name" value="IgHV"/>
</dbReference>
<accession>A0A8D2LGS8</accession>
<dbReference type="InterPro" id="IPR003599">
    <property type="entry name" value="Ig_sub"/>
</dbReference>
<dbReference type="GO" id="GO:0005576">
    <property type="term" value="C:extracellular region"/>
    <property type="evidence" value="ECO:0007669"/>
    <property type="project" value="UniProtKB-ARBA"/>
</dbReference>
<proteinExistence type="predicted"/>
<keyword evidence="6" id="KW-1185">Reference proteome</keyword>
<evidence type="ECO:0000259" key="4">
    <source>
        <dbReference type="PROSITE" id="PS50835"/>
    </source>
</evidence>
<dbReference type="Proteomes" id="UP000694545">
    <property type="component" value="Unplaced"/>
</dbReference>
<dbReference type="InterPro" id="IPR013783">
    <property type="entry name" value="Ig-like_fold"/>
</dbReference>
<dbReference type="Gene3D" id="2.60.40.10">
    <property type="entry name" value="Immunoglobulins"/>
    <property type="match status" value="1"/>
</dbReference>
<keyword evidence="2" id="KW-1064">Adaptive immunity</keyword>
<dbReference type="InterPro" id="IPR036179">
    <property type="entry name" value="Ig-like_dom_sf"/>
</dbReference>
<evidence type="ECO:0000313" key="5">
    <source>
        <dbReference type="Ensembl" id="ENSVKKP00000022186.1"/>
    </source>
</evidence>